<dbReference type="Proteomes" id="UP000054485">
    <property type="component" value="Unassembled WGS sequence"/>
</dbReference>
<reference evidence="2 3" key="1">
    <citation type="submission" date="2014-04" db="EMBL/GenBank/DDBJ databases">
        <authorList>
            <consortium name="DOE Joint Genome Institute"/>
            <person name="Kuo A."/>
            <person name="Ruytinx J."/>
            <person name="Rineau F."/>
            <person name="Colpaert J."/>
            <person name="Kohler A."/>
            <person name="Nagy L.G."/>
            <person name="Floudas D."/>
            <person name="Copeland A."/>
            <person name="Barry K.W."/>
            <person name="Cichocki N."/>
            <person name="Veneault-Fourrey C."/>
            <person name="LaButti K."/>
            <person name="Lindquist E.A."/>
            <person name="Lipzen A."/>
            <person name="Lundell T."/>
            <person name="Morin E."/>
            <person name="Murat C."/>
            <person name="Sun H."/>
            <person name="Tunlid A."/>
            <person name="Henrissat B."/>
            <person name="Grigoriev I.V."/>
            <person name="Hibbett D.S."/>
            <person name="Martin F."/>
            <person name="Nordberg H.P."/>
            <person name="Cantor M.N."/>
            <person name="Hua S.X."/>
        </authorList>
    </citation>
    <scope>NUCLEOTIDE SEQUENCE [LARGE SCALE GENOMIC DNA]</scope>
    <source>
        <strain evidence="2 3">UH-Slu-Lm8-n1</strain>
    </source>
</reference>
<dbReference type="EMBL" id="KN835148">
    <property type="protein sequence ID" value="KIK47360.1"/>
    <property type="molecule type" value="Genomic_DNA"/>
</dbReference>
<dbReference type="CDD" id="cd00299">
    <property type="entry name" value="GST_C_family"/>
    <property type="match status" value="1"/>
</dbReference>
<dbReference type="InterPro" id="IPR004045">
    <property type="entry name" value="Glutathione_S-Trfase_N"/>
</dbReference>
<sequence>MSKPILYTFGPSVWAAVPELALIELEYNQDDVEKKVVNLAEGENFAPAFLKINPQGTLPTLEVGGKVYTSTAEVTSYLVVRASKRVAVAPGTGFIRKIHEKQYDPNFPKLSARREDELRSKASGFSMIFLQNRQNALEEHSGTSQGANHREFYDAKIAENGRILSIYQAKAPENVKDSFFECSRAHWNTLKAFILEELPDILPESGFLGGDKPGEDDFHLAAWLARIASVASGGDSSKDGARAIEKELGKPTPEKVVSYWTAWSGRKSWQLVYANGLH</sequence>
<evidence type="ECO:0000313" key="2">
    <source>
        <dbReference type="EMBL" id="KIK47360.1"/>
    </source>
</evidence>
<gene>
    <name evidence="2" type="ORF">CY34DRAFT_266444</name>
</gene>
<proteinExistence type="predicted"/>
<keyword evidence="3" id="KW-1185">Reference proteome</keyword>
<dbReference type="STRING" id="930992.A0A0D0AAS1"/>
<feature type="domain" description="GST N-terminal" evidence="1">
    <location>
        <begin position="6"/>
        <end position="80"/>
    </location>
</feature>
<dbReference type="Gene3D" id="3.40.30.10">
    <property type="entry name" value="Glutaredoxin"/>
    <property type="match status" value="1"/>
</dbReference>
<dbReference type="AlphaFoldDB" id="A0A0D0AAS1"/>
<dbReference type="SUPFAM" id="SSF52833">
    <property type="entry name" value="Thioredoxin-like"/>
    <property type="match status" value="1"/>
</dbReference>
<dbReference type="HOGENOM" id="CLU_063115_1_0_1"/>
<dbReference type="Pfam" id="PF13417">
    <property type="entry name" value="GST_N_3"/>
    <property type="match status" value="1"/>
</dbReference>
<evidence type="ECO:0000313" key="3">
    <source>
        <dbReference type="Proteomes" id="UP000054485"/>
    </source>
</evidence>
<protein>
    <recommendedName>
        <fullName evidence="1">GST N-terminal domain-containing protein</fullName>
    </recommendedName>
</protein>
<dbReference type="InParanoid" id="A0A0D0AAS1"/>
<evidence type="ECO:0000259" key="1">
    <source>
        <dbReference type="Pfam" id="PF13417"/>
    </source>
</evidence>
<reference evidence="3" key="2">
    <citation type="submission" date="2015-01" db="EMBL/GenBank/DDBJ databases">
        <title>Evolutionary Origins and Diversification of the Mycorrhizal Mutualists.</title>
        <authorList>
            <consortium name="DOE Joint Genome Institute"/>
            <consortium name="Mycorrhizal Genomics Consortium"/>
            <person name="Kohler A."/>
            <person name="Kuo A."/>
            <person name="Nagy L.G."/>
            <person name="Floudas D."/>
            <person name="Copeland A."/>
            <person name="Barry K.W."/>
            <person name="Cichocki N."/>
            <person name="Veneault-Fourrey C."/>
            <person name="LaButti K."/>
            <person name="Lindquist E.A."/>
            <person name="Lipzen A."/>
            <person name="Lundell T."/>
            <person name="Morin E."/>
            <person name="Murat C."/>
            <person name="Riley R."/>
            <person name="Ohm R."/>
            <person name="Sun H."/>
            <person name="Tunlid A."/>
            <person name="Henrissat B."/>
            <person name="Grigoriev I.V."/>
            <person name="Hibbett D.S."/>
            <person name="Martin F."/>
        </authorList>
    </citation>
    <scope>NUCLEOTIDE SEQUENCE [LARGE SCALE GENOMIC DNA]</scope>
    <source>
        <strain evidence="3">UH-Slu-Lm8-n1</strain>
    </source>
</reference>
<accession>A0A0D0AAS1</accession>
<dbReference type="OrthoDB" id="412788at2759"/>
<name>A0A0D0AAS1_9AGAM</name>
<organism evidence="2 3">
    <name type="scientific">Suillus luteus UH-Slu-Lm8-n1</name>
    <dbReference type="NCBI Taxonomy" id="930992"/>
    <lineage>
        <taxon>Eukaryota</taxon>
        <taxon>Fungi</taxon>
        <taxon>Dikarya</taxon>
        <taxon>Basidiomycota</taxon>
        <taxon>Agaricomycotina</taxon>
        <taxon>Agaricomycetes</taxon>
        <taxon>Agaricomycetidae</taxon>
        <taxon>Boletales</taxon>
        <taxon>Suillineae</taxon>
        <taxon>Suillaceae</taxon>
        <taxon>Suillus</taxon>
    </lineage>
</organism>
<dbReference type="InterPro" id="IPR036249">
    <property type="entry name" value="Thioredoxin-like_sf"/>
</dbReference>